<protein>
    <submittedName>
        <fullName evidence="2">Uncharacterized protein</fullName>
    </submittedName>
</protein>
<sequence>MTKKNEQVKRESRHKNRNNALYMATISRFIKCTVPKLARHKFSIYDSSLHCRVFRPYDRKLSSKVFEDDDNEVVTNAGPKLFGTKPKSTELNDNFSSEISSKKSSKILPFRLKEHEKWSESTKKHNLTIPEKLNLSIKDDPSGFLGSWAFKKLEMLIDNNNFGLGLFWLLKI</sequence>
<evidence type="ECO:0000313" key="1">
    <source>
        <dbReference type="Proteomes" id="UP000887565"/>
    </source>
</evidence>
<proteinExistence type="predicted"/>
<organism evidence="1 2">
    <name type="scientific">Romanomermis culicivorax</name>
    <name type="common">Nematode worm</name>
    <dbReference type="NCBI Taxonomy" id="13658"/>
    <lineage>
        <taxon>Eukaryota</taxon>
        <taxon>Metazoa</taxon>
        <taxon>Ecdysozoa</taxon>
        <taxon>Nematoda</taxon>
        <taxon>Enoplea</taxon>
        <taxon>Dorylaimia</taxon>
        <taxon>Mermithida</taxon>
        <taxon>Mermithoidea</taxon>
        <taxon>Mermithidae</taxon>
        <taxon>Romanomermis</taxon>
    </lineage>
</organism>
<dbReference type="Proteomes" id="UP000887565">
    <property type="component" value="Unplaced"/>
</dbReference>
<accession>A0A915KQ95</accession>
<name>A0A915KQ95_ROMCU</name>
<keyword evidence="1" id="KW-1185">Reference proteome</keyword>
<dbReference type="AlphaFoldDB" id="A0A915KQ95"/>
<dbReference type="WBParaSite" id="nRc.2.0.1.t40921-RA">
    <property type="protein sequence ID" value="nRc.2.0.1.t40921-RA"/>
    <property type="gene ID" value="nRc.2.0.1.g40921"/>
</dbReference>
<reference evidence="2" key="1">
    <citation type="submission" date="2022-11" db="UniProtKB">
        <authorList>
            <consortium name="WormBaseParasite"/>
        </authorList>
    </citation>
    <scope>IDENTIFICATION</scope>
</reference>
<evidence type="ECO:0000313" key="2">
    <source>
        <dbReference type="WBParaSite" id="nRc.2.0.1.t40921-RA"/>
    </source>
</evidence>